<protein>
    <recommendedName>
        <fullName evidence="2">Rhodopsin domain-containing protein</fullName>
    </recommendedName>
</protein>
<feature type="transmembrane region" description="Helical" evidence="1">
    <location>
        <begin position="187"/>
        <end position="211"/>
    </location>
</feature>
<dbReference type="OrthoDB" id="3918601at2759"/>
<feature type="transmembrane region" description="Helical" evidence="1">
    <location>
        <begin position="22"/>
        <end position="41"/>
    </location>
</feature>
<dbReference type="Pfam" id="PF20684">
    <property type="entry name" value="Fung_rhodopsin"/>
    <property type="match status" value="1"/>
</dbReference>
<dbReference type="EMBL" id="CP055898">
    <property type="protein sequence ID" value="QKX53042.1"/>
    <property type="molecule type" value="Genomic_DNA"/>
</dbReference>
<evidence type="ECO:0000313" key="3">
    <source>
        <dbReference type="EMBL" id="QKX53042.1"/>
    </source>
</evidence>
<evidence type="ECO:0000256" key="1">
    <source>
        <dbReference type="SAM" id="Phobius"/>
    </source>
</evidence>
<dbReference type="InterPro" id="IPR049326">
    <property type="entry name" value="Rhodopsin_dom_fungi"/>
</dbReference>
<gene>
    <name evidence="3" type="ORF">TRUGW13939_00113</name>
</gene>
<feature type="transmembrane region" description="Helical" evidence="1">
    <location>
        <begin position="61"/>
        <end position="81"/>
    </location>
</feature>
<dbReference type="Proteomes" id="UP000509510">
    <property type="component" value="Chromosome I"/>
</dbReference>
<feature type="transmembrane region" description="Helical" evidence="1">
    <location>
        <begin position="115"/>
        <end position="133"/>
    </location>
</feature>
<dbReference type="PANTHER" id="PTHR39614:SF2">
    <property type="entry name" value="INTEGRAL MEMBRANE PROTEIN"/>
    <property type="match status" value="1"/>
</dbReference>
<dbReference type="KEGG" id="trg:TRUGW13939_00113"/>
<organism evidence="3 4">
    <name type="scientific">Talaromyces rugulosus</name>
    <name type="common">Penicillium rugulosum</name>
    <dbReference type="NCBI Taxonomy" id="121627"/>
    <lineage>
        <taxon>Eukaryota</taxon>
        <taxon>Fungi</taxon>
        <taxon>Dikarya</taxon>
        <taxon>Ascomycota</taxon>
        <taxon>Pezizomycotina</taxon>
        <taxon>Eurotiomycetes</taxon>
        <taxon>Eurotiomycetidae</taxon>
        <taxon>Eurotiales</taxon>
        <taxon>Trichocomaceae</taxon>
        <taxon>Talaromyces</taxon>
        <taxon>Talaromyces sect. Islandici</taxon>
    </lineage>
</organism>
<dbReference type="AlphaFoldDB" id="A0A7H8QHJ7"/>
<proteinExistence type="predicted"/>
<sequence>MVYEKISTPHIRSEIPPNDNDALLYIIVSLCIIIIVIELVFRAYSAYSWQRQRNYVKCDDVVFFVAAGLAICQFTLVIVQVKHGWGKSHIRVWGVYRRSQTDTEVMNKTAYAADLFYVTILACSKVCAILFNRDIFRYVKRVSEWMSYGILLLCGATWIVSVVVLAVRCTSAPWADINQQCSSFFSHWQVVTALDIITETVILSYPIVCLYKVQMSNRQKFRVLVAMNCRILLIPLSALHLHFIHRQYMSLDPSVDGIFSTSMAVIHILFSLVVLIGSSLKGVVSINNRHCDDFVAPLPPKTTSSVAELAISRQKLDRPRSTHSFLPATSSDVNEDPKLGMLDLPQAPYACKPLALSHETWPRWSVIEEEDEEEGEEAVTPAITHDEQDREEIQIQLLPPPPVLRRDNPPFYFAHERGNSVAVGESSELMRV</sequence>
<dbReference type="GeneID" id="55987630"/>
<keyword evidence="4" id="KW-1185">Reference proteome</keyword>
<evidence type="ECO:0000259" key="2">
    <source>
        <dbReference type="Pfam" id="PF20684"/>
    </source>
</evidence>
<reference evidence="4" key="1">
    <citation type="submission" date="2020-06" db="EMBL/GenBank/DDBJ databases">
        <title>A chromosome-scale genome assembly of Talaromyces rugulosus W13939.</title>
        <authorList>
            <person name="Wang B."/>
            <person name="Guo L."/>
            <person name="Ye K."/>
            <person name="Wang L."/>
        </authorList>
    </citation>
    <scope>NUCLEOTIDE SEQUENCE [LARGE SCALE GENOMIC DNA]</scope>
    <source>
        <strain evidence="4">W13939</strain>
    </source>
</reference>
<name>A0A7H8QHJ7_TALRU</name>
<keyword evidence="1" id="KW-0472">Membrane</keyword>
<accession>A0A7H8QHJ7</accession>
<feature type="domain" description="Rhodopsin" evidence="2">
    <location>
        <begin position="53"/>
        <end position="273"/>
    </location>
</feature>
<feature type="transmembrane region" description="Helical" evidence="1">
    <location>
        <begin position="257"/>
        <end position="280"/>
    </location>
</feature>
<feature type="transmembrane region" description="Helical" evidence="1">
    <location>
        <begin position="145"/>
        <end position="167"/>
    </location>
</feature>
<keyword evidence="1" id="KW-0812">Transmembrane</keyword>
<dbReference type="PANTHER" id="PTHR39614">
    <property type="entry name" value="INTEGRAL MEMBRANE PROTEIN"/>
    <property type="match status" value="1"/>
</dbReference>
<evidence type="ECO:0000313" key="4">
    <source>
        <dbReference type="Proteomes" id="UP000509510"/>
    </source>
</evidence>
<keyword evidence="1" id="KW-1133">Transmembrane helix</keyword>
<dbReference type="RefSeq" id="XP_035339221.1">
    <property type="nucleotide sequence ID" value="XM_035483328.1"/>
</dbReference>
<feature type="transmembrane region" description="Helical" evidence="1">
    <location>
        <begin position="223"/>
        <end position="245"/>
    </location>
</feature>